<evidence type="ECO:0000256" key="7">
    <source>
        <dbReference type="ARBA" id="ARBA00022516"/>
    </source>
</evidence>
<dbReference type="InterPro" id="IPR000462">
    <property type="entry name" value="CDP-OH_P_trans"/>
</dbReference>
<keyword evidence="11" id="KW-0443">Lipid metabolism</keyword>
<keyword evidence="20" id="KW-1185">Reference proteome</keyword>
<evidence type="ECO:0000256" key="18">
    <source>
        <dbReference type="SAM" id="Phobius"/>
    </source>
</evidence>
<dbReference type="PANTHER" id="PTHR14269:SF62">
    <property type="entry name" value="CDP-DIACYLGLYCEROL--GLYCEROL-3-PHOSPHATE 3-PHOSPHATIDYLTRANSFERASE 1, CHLOROPLASTIC"/>
    <property type="match status" value="1"/>
</dbReference>
<dbReference type="EMBL" id="JBJHZZ010000013">
    <property type="protein sequence ID" value="MFL0248157.1"/>
    <property type="molecule type" value="Genomic_DNA"/>
</dbReference>
<evidence type="ECO:0000256" key="4">
    <source>
        <dbReference type="ARBA" id="ARBA00010441"/>
    </source>
</evidence>
<keyword evidence="9 18" id="KW-0812">Transmembrane</keyword>
<comment type="function">
    <text evidence="1">This protein catalyzes the committed step to the synthesis of the acidic phospholipids.</text>
</comment>
<evidence type="ECO:0000256" key="5">
    <source>
        <dbReference type="ARBA" id="ARBA00013170"/>
    </source>
</evidence>
<dbReference type="PIRSF" id="PIRSF000847">
    <property type="entry name" value="Phos_ph_gly_syn"/>
    <property type="match status" value="1"/>
</dbReference>
<comment type="caution">
    <text evidence="19">The sequence shown here is derived from an EMBL/GenBank/DDBJ whole genome shotgun (WGS) entry which is preliminary data.</text>
</comment>
<keyword evidence="14" id="KW-1208">Phospholipid metabolism</keyword>
<dbReference type="InterPro" id="IPR004570">
    <property type="entry name" value="Phosphatidylglycerol_P_synth"/>
</dbReference>
<dbReference type="Gene3D" id="1.20.120.1760">
    <property type="match status" value="1"/>
</dbReference>
<evidence type="ECO:0000256" key="8">
    <source>
        <dbReference type="ARBA" id="ARBA00022679"/>
    </source>
</evidence>
<evidence type="ECO:0000256" key="14">
    <source>
        <dbReference type="ARBA" id="ARBA00023264"/>
    </source>
</evidence>
<feature type="transmembrane region" description="Helical" evidence="18">
    <location>
        <begin position="125"/>
        <end position="142"/>
    </location>
</feature>
<organism evidence="19 20">
    <name type="scientific">Candidatus Clostridium stratigraminis</name>
    <dbReference type="NCBI Taxonomy" id="3381661"/>
    <lineage>
        <taxon>Bacteria</taxon>
        <taxon>Bacillati</taxon>
        <taxon>Bacillota</taxon>
        <taxon>Clostridia</taxon>
        <taxon>Eubacteriales</taxon>
        <taxon>Clostridiaceae</taxon>
        <taxon>Clostridium</taxon>
    </lineage>
</organism>
<gene>
    <name evidence="19" type="primary">pgsA</name>
    <name evidence="19" type="ORF">ACJDUG_14445</name>
</gene>
<comment type="similarity">
    <text evidence="4 17">Belongs to the CDP-alcohol phosphatidyltransferase class-I family.</text>
</comment>
<evidence type="ECO:0000256" key="2">
    <source>
        <dbReference type="ARBA" id="ARBA00004141"/>
    </source>
</evidence>
<dbReference type="Proteomes" id="UP001623591">
    <property type="component" value="Unassembled WGS sequence"/>
</dbReference>
<feature type="transmembrane region" description="Helical" evidence="18">
    <location>
        <begin position="35"/>
        <end position="55"/>
    </location>
</feature>
<evidence type="ECO:0000256" key="15">
    <source>
        <dbReference type="ARBA" id="ARBA00048586"/>
    </source>
</evidence>
<comment type="catalytic activity">
    <reaction evidence="15">
        <text>a CDP-1,2-diacyl-sn-glycerol + sn-glycerol 3-phosphate = a 1,2-diacyl-sn-glycero-3-phospho-(1'-sn-glycero-3'-phosphate) + CMP + H(+)</text>
        <dbReference type="Rhea" id="RHEA:12593"/>
        <dbReference type="ChEBI" id="CHEBI:15378"/>
        <dbReference type="ChEBI" id="CHEBI:57597"/>
        <dbReference type="ChEBI" id="CHEBI:58332"/>
        <dbReference type="ChEBI" id="CHEBI:60110"/>
        <dbReference type="ChEBI" id="CHEBI:60377"/>
        <dbReference type="EC" id="2.7.8.5"/>
    </reaction>
</comment>
<evidence type="ECO:0000256" key="6">
    <source>
        <dbReference type="ARBA" id="ARBA00014944"/>
    </source>
</evidence>
<evidence type="ECO:0000313" key="20">
    <source>
        <dbReference type="Proteomes" id="UP001623591"/>
    </source>
</evidence>
<proteinExistence type="inferred from homology"/>
<feature type="transmembrane region" description="Helical" evidence="18">
    <location>
        <begin position="67"/>
        <end position="87"/>
    </location>
</feature>
<dbReference type="NCBIfam" id="TIGR00560">
    <property type="entry name" value="pgsA"/>
    <property type="match status" value="1"/>
</dbReference>
<dbReference type="EC" id="2.7.8.5" evidence="5 16"/>
<reference evidence="19 20" key="1">
    <citation type="submission" date="2024-11" db="EMBL/GenBank/DDBJ databases">
        <authorList>
            <person name="Heng Y.C."/>
            <person name="Lim A.C.H."/>
            <person name="Lee J.K.Y."/>
            <person name="Kittelmann S."/>
        </authorList>
    </citation>
    <scope>NUCLEOTIDE SEQUENCE [LARGE SCALE GENOMIC DNA]</scope>
    <source>
        <strain evidence="19 20">WILCCON 0185</strain>
    </source>
</reference>
<protein>
    <recommendedName>
        <fullName evidence="6 16">CDP-diacylglycerol--glycerol-3-phosphate 3-phosphatidyltransferase</fullName>
        <ecNumber evidence="5 16">2.7.8.5</ecNumber>
    </recommendedName>
</protein>
<evidence type="ECO:0000256" key="11">
    <source>
        <dbReference type="ARBA" id="ARBA00023098"/>
    </source>
</evidence>
<dbReference type="GO" id="GO:0008444">
    <property type="term" value="F:CDP-diacylglycerol-glycerol-3-phosphate 3-phosphatidyltransferase activity"/>
    <property type="evidence" value="ECO:0007669"/>
    <property type="project" value="UniProtKB-EC"/>
</dbReference>
<evidence type="ECO:0000256" key="9">
    <source>
        <dbReference type="ARBA" id="ARBA00022692"/>
    </source>
</evidence>
<dbReference type="Pfam" id="PF01066">
    <property type="entry name" value="CDP-OH_P_transf"/>
    <property type="match status" value="1"/>
</dbReference>
<accession>A0ABW8T6Z1</accession>
<keyword evidence="12 18" id="KW-0472">Membrane</keyword>
<feature type="transmembrane region" description="Helical" evidence="18">
    <location>
        <begin position="12"/>
        <end position="29"/>
    </location>
</feature>
<keyword evidence="10 18" id="KW-1133">Transmembrane helix</keyword>
<dbReference type="InterPro" id="IPR043130">
    <property type="entry name" value="CDP-OH_PTrfase_TM_dom"/>
</dbReference>
<evidence type="ECO:0000256" key="3">
    <source>
        <dbReference type="ARBA" id="ARBA00005042"/>
    </source>
</evidence>
<comment type="subcellular location">
    <subcellularLocation>
        <location evidence="2">Membrane</location>
        <topology evidence="2">Multi-pass membrane protein</topology>
    </subcellularLocation>
</comment>
<feature type="transmembrane region" description="Helical" evidence="18">
    <location>
        <begin position="148"/>
        <end position="168"/>
    </location>
</feature>
<evidence type="ECO:0000256" key="12">
    <source>
        <dbReference type="ARBA" id="ARBA00023136"/>
    </source>
</evidence>
<evidence type="ECO:0000256" key="1">
    <source>
        <dbReference type="ARBA" id="ARBA00003973"/>
    </source>
</evidence>
<evidence type="ECO:0000313" key="19">
    <source>
        <dbReference type="EMBL" id="MFL0248157.1"/>
    </source>
</evidence>
<dbReference type="PANTHER" id="PTHR14269">
    <property type="entry name" value="CDP-DIACYLGLYCEROL--GLYCEROL-3-PHOSPHATE 3-PHOSPHATIDYLTRANSFERASE-RELATED"/>
    <property type="match status" value="1"/>
</dbReference>
<evidence type="ECO:0000256" key="17">
    <source>
        <dbReference type="RuleBase" id="RU003750"/>
    </source>
</evidence>
<keyword evidence="7" id="KW-0444">Lipid biosynthesis</keyword>
<evidence type="ECO:0000256" key="10">
    <source>
        <dbReference type="ARBA" id="ARBA00022989"/>
    </source>
</evidence>
<dbReference type="InterPro" id="IPR050324">
    <property type="entry name" value="CDP-alcohol_PTase-I"/>
</dbReference>
<keyword evidence="8 17" id="KW-0808">Transferase</keyword>
<name>A0ABW8T6Z1_9CLOT</name>
<dbReference type="PROSITE" id="PS00379">
    <property type="entry name" value="CDP_ALCOHOL_P_TRANSF"/>
    <property type="match status" value="1"/>
</dbReference>
<comment type="pathway">
    <text evidence="3">Phospholipid metabolism; phosphatidylglycerol biosynthesis; phosphatidylglycerol from CDP-diacylglycerol: step 1/2.</text>
</comment>
<keyword evidence="13" id="KW-0594">Phospholipid biosynthesis</keyword>
<evidence type="ECO:0000256" key="16">
    <source>
        <dbReference type="NCBIfam" id="TIGR00560"/>
    </source>
</evidence>
<dbReference type="InterPro" id="IPR048254">
    <property type="entry name" value="CDP_ALCOHOL_P_TRANSF_CS"/>
</dbReference>
<evidence type="ECO:0000256" key="13">
    <source>
        <dbReference type="ARBA" id="ARBA00023209"/>
    </source>
</evidence>
<sequence>MEGIIINLPNLLTVFRLILIPIFLSAFFSPNLNSLLYAVGIFLLAGVTDLLDGYIARKFNLITKVGIVLDPLADKLMLITVLTCLVIKSYIPIWMLIIIAGKELFMIFCGLFLYKRGTVIPSNIFGKLGTILFYISILTLSVDKALGIYLLYISIAAALVAFINYLIVYRKKSNNDAYNLKQ</sequence>
<dbReference type="RefSeq" id="WP_406770586.1">
    <property type="nucleotide sequence ID" value="NZ_JBJHZZ010000013.1"/>
</dbReference>